<dbReference type="InterPro" id="IPR015806">
    <property type="entry name" value="Pyrv_Knase_insert_dom_sf"/>
</dbReference>
<dbReference type="InterPro" id="IPR001697">
    <property type="entry name" value="Pyr_Knase"/>
</dbReference>
<dbReference type="EMBL" id="KB909844">
    <property type="protein sequence ID" value="EOB11685.1"/>
    <property type="molecule type" value="Genomic_DNA"/>
</dbReference>
<keyword evidence="9" id="KW-0949">S-adenosyl-L-methionine</keyword>
<organism evidence="21 22">
    <name type="scientific">Nosema bombycis (strain CQ1 / CVCC 102059)</name>
    <name type="common">Microsporidian parasite</name>
    <name type="synonym">Pebrine of silkworm</name>
    <dbReference type="NCBI Taxonomy" id="578461"/>
    <lineage>
        <taxon>Eukaryota</taxon>
        <taxon>Fungi</taxon>
        <taxon>Fungi incertae sedis</taxon>
        <taxon>Microsporidia</taxon>
        <taxon>Nosematidae</taxon>
        <taxon>Nosema</taxon>
    </lineage>
</organism>
<evidence type="ECO:0000256" key="8">
    <source>
        <dbReference type="ARBA" id="ARBA00022679"/>
    </source>
</evidence>
<evidence type="ECO:0000259" key="20">
    <source>
        <dbReference type="Pfam" id="PF01728"/>
    </source>
</evidence>
<dbReference type="GO" id="GO:0005524">
    <property type="term" value="F:ATP binding"/>
    <property type="evidence" value="ECO:0007669"/>
    <property type="project" value="UniProtKB-KW"/>
</dbReference>
<dbReference type="Gene3D" id="3.40.1380.20">
    <property type="entry name" value="Pyruvate kinase, C-terminal domain"/>
    <property type="match status" value="1"/>
</dbReference>
<evidence type="ECO:0000256" key="15">
    <source>
        <dbReference type="ARBA" id="ARBA00023152"/>
    </source>
</evidence>
<keyword evidence="11" id="KW-0547">Nucleotide-binding</keyword>
<dbReference type="InterPro" id="IPR029063">
    <property type="entry name" value="SAM-dependent_MTases_sf"/>
</dbReference>
<evidence type="ECO:0000313" key="21">
    <source>
        <dbReference type="EMBL" id="EOB11685.1"/>
    </source>
</evidence>
<comment type="similarity">
    <text evidence="3 18">Belongs to the pyruvate kinase family.</text>
</comment>
<feature type="domain" description="Pyruvate kinase barrel" evidence="19">
    <location>
        <begin position="15"/>
        <end position="275"/>
    </location>
</feature>
<reference evidence="21 22" key="1">
    <citation type="journal article" date="2013" name="BMC Genomics">
        <title>Comparative genomics of parasitic silkworm microsporidia reveal an association between genome expansion and host adaptation.</title>
        <authorList>
            <person name="Pan G."/>
            <person name="Xu J."/>
            <person name="Li T."/>
            <person name="Xia Q."/>
            <person name="Liu S.L."/>
            <person name="Zhang G."/>
            <person name="Li S."/>
            <person name="Li C."/>
            <person name="Liu H."/>
            <person name="Yang L."/>
            <person name="Liu T."/>
            <person name="Zhang X."/>
            <person name="Wu Z."/>
            <person name="Fan W."/>
            <person name="Dang X."/>
            <person name="Xiang H."/>
            <person name="Tao M."/>
            <person name="Li Y."/>
            <person name="Hu J."/>
            <person name="Li Z."/>
            <person name="Lin L."/>
            <person name="Luo J."/>
            <person name="Geng L."/>
            <person name="Wang L."/>
            <person name="Long M."/>
            <person name="Wan Y."/>
            <person name="He N."/>
            <person name="Zhang Z."/>
            <person name="Lu C."/>
            <person name="Keeling P.J."/>
            <person name="Wang J."/>
            <person name="Xiang Z."/>
            <person name="Zhou Z."/>
        </authorList>
    </citation>
    <scope>NUCLEOTIDE SEQUENCE [LARGE SCALE GENOMIC DNA]</scope>
    <source>
        <strain evidence="22">CQ1 / CVCC 102059</strain>
    </source>
</reference>
<evidence type="ECO:0000256" key="11">
    <source>
        <dbReference type="ARBA" id="ARBA00022741"/>
    </source>
</evidence>
<dbReference type="GO" id="GO:0001510">
    <property type="term" value="P:RNA methylation"/>
    <property type="evidence" value="ECO:0007669"/>
    <property type="project" value="InterPro"/>
</dbReference>
<evidence type="ECO:0000256" key="9">
    <source>
        <dbReference type="ARBA" id="ARBA00022691"/>
    </source>
</evidence>
<proteinExistence type="inferred from homology"/>
<evidence type="ECO:0000256" key="13">
    <source>
        <dbReference type="ARBA" id="ARBA00022840"/>
    </source>
</evidence>
<keyword evidence="13" id="KW-0067">ATP-binding</keyword>
<evidence type="ECO:0000256" key="12">
    <source>
        <dbReference type="ARBA" id="ARBA00022777"/>
    </source>
</evidence>
<comment type="catalytic activity">
    <reaction evidence="17 18">
        <text>pyruvate + ATP = phosphoenolpyruvate + ADP + H(+)</text>
        <dbReference type="Rhea" id="RHEA:18157"/>
        <dbReference type="ChEBI" id="CHEBI:15361"/>
        <dbReference type="ChEBI" id="CHEBI:15378"/>
        <dbReference type="ChEBI" id="CHEBI:30616"/>
        <dbReference type="ChEBI" id="CHEBI:58702"/>
        <dbReference type="ChEBI" id="CHEBI:456216"/>
        <dbReference type="EC" id="2.7.1.40"/>
    </reaction>
</comment>
<keyword evidence="22" id="KW-1185">Reference proteome</keyword>
<keyword evidence="14 18" id="KW-0460">Magnesium</keyword>
<evidence type="ECO:0000256" key="10">
    <source>
        <dbReference type="ARBA" id="ARBA00022723"/>
    </source>
</evidence>
<dbReference type="VEuPathDB" id="MicrosporidiaDB:NBO_937g0004"/>
<keyword evidence="5" id="KW-0963">Cytoplasm</keyword>
<dbReference type="SUPFAM" id="SSF51621">
    <property type="entry name" value="Phosphoenolpyruvate/pyruvate domain"/>
    <property type="match status" value="1"/>
</dbReference>
<evidence type="ECO:0000256" key="18">
    <source>
        <dbReference type="RuleBase" id="RU000504"/>
    </source>
</evidence>
<dbReference type="InterPro" id="IPR036918">
    <property type="entry name" value="Pyrv_Knase_C_sf"/>
</dbReference>
<accession>R0MCA6</accession>
<dbReference type="GO" id="GO:0006364">
    <property type="term" value="P:rRNA processing"/>
    <property type="evidence" value="ECO:0007669"/>
    <property type="project" value="UniProtKB-KW"/>
</dbReference>
<dbReference type="InterPro" id="IPR040442">
    <property type="entry name" value="Pyrv_kinase-like_dom_sf"/>
</dbReference>
<dbReference type="InterPro" id="IPR015813">
    <property type="entry name" value="Pyrv/PenolPyrv_kinase-like_dom"/>
</dbReference>
<keyword evidence="15 18" id="KW-0324">Glycolysis</keyword>
<evidence type="ECO:0000256" key="7">
    <source>
        <dbReference type="ARBA" id="ARBA00022603"/>
    </source>
</evidence>
<evidence type="ECO:0000256" key="17">
    <source>
        <dbReference type="ARBA" id="ARBA00048152"/>
    </source>
</evidence>
<dbReference type="HAMAP" id="MF_01547">
    <property type="entry name" value="RNA_methyltr_E"/>
    <property type="match status" value="1"/>
</dbReference>
<dbReference type="Pfam" id="PF00224">
    <property type="entry name" value="PK"/>
    <property type="match status" value="1"/>
</dbReference>
<evidence type="ECO:0000313" key="22">
    <source>
        <dbReference type="Proteomes" id="UP000016927"/>
    </source>
</evidence>
<feature type="non-terminal residue" evidence="21">
    <location>
        <position position="632"/>
    </location>
</feature>
<evidence type="ECO:0000256" key="6">
    <source>
        <dbReference type="ARBA" id="ARBA00022552"/>
    </source>
</evidence>
<evidence type="ECO:0000256" key="16">
    <source>
        <dbReference type="ARBA" id="ARBA00023317"/>
    </source>
</evidence>
<dbReference type="GO" id="GO:0004743">
    <property type="term" value="F:pyruvate kinase activity"/>
    <property type="evidence" value="ECO:0007669"/>
    <property type="project" value="UniProtKB-EC"/>
</dbReference>
<keyword evidence="12 18" id="KW-0418">Kinase</keyword>
<dbReference type="InterPro" id="IPR011037">
    <property type="entry name" value="Pyrv_Knase-like_insert_dom_sf"/>
</dbReference>
<dbReference type="Gene3D" id="3.20.20.60">
    <property type="entry name" value="Phosphoenolpyruvate-binding domains"/>
    <property type="match status" value="1"/>
</dbReference>
<name>R0MCA6_NOSB1</name>
<dbReference type="STRING" id="578461.R0MCA6"/>
<comment type="pathway">
    <text evidence="2 18">Carbohydrate degradation; glycolysis; pyruvate from D-glyceraldehyde 3-phosphate: step 5/5.</text>
</comment>
<comment type="cofactor">
    <cofactor evidence="1">
        <name>K(+)</name>
        <dbReference type="ChEBI" id="CHEBI:29103"/>
    </cofactor>
</comment>
<evidence type="ECO:0000256" key="4">
    <source>
        <dbReference type="ARBA" id="ARBA00012142"/>
    </source>
</evidence>
<dbReference type="GO" id="GO:0008168">
    <property type="term" value="F:methyltransferase activity"/>
    <property type="evidence" value="ECO:0007669"/>
    <property type="project" value="UniProtKB-KW"/>
</dbReference>
<dbReference type="GO" id="GO:0030955">
    <property type="term" value="F:potassium ion binding"/>
    <property type="evidence" value="ECO:0007669"/>
    <property type="project" value="InterPro"/>
</dbReference>
<evidence type="ECO:0000256" key="3">
    <source>
        <dbReference type="ARBA" id="ARBA00008663"/>
    </source>
</evidence>
<feature type="domain" description="Ribosomal RNA methyltransferase FtsJ" evidence="20">
    <location>
        <begin position="409"/>
        <end position="581"/>
    </location>
</feature>
<dbReference type="GO" id="GO:0016301">
    <property type="term" value="F:kinase activity"/>
    <property type="evidence" value="ECO:0007669"/>
    <property type="project" value="UniProtKB-KW"/>
</dbReference>
<dbReference type="FunFam" id="3.40.50.150:FF:000220">
    <property type="entry name" value="CAMK protein kinase"/>
    <property type="match status" value="1"/>
</dbReference>
<dbReference type="EC" id="2.7.1.40" evidence="4 18"/>
<dbReference type="PRINTS" id="PR01050">
    <property type="entry name" value="PYRUVTKNASE"/>
</dbReference>
<dbReference type="Proteomes" id="UP000016927">
    <property type="component" value="Unassembled WGS sequence"/>
</dbReference>
<evidence type="ECO:0000256" key="2">
    <source>
        <dbReference type="ARBA" id="ARBA00004997"/>
    </source>
</evidence>
<dbReference type="SUPFAM" id="SSF53335">
    <property type="entry name" value="S-adenosyl-L-methionine-dependent methyltransferases"/>
    <property type="match status" value="1"/>
</dbReference>
<dbReference type="InterPro" id="IPR015793">
    <property type="entry name" value="Pyrv_Knase_brl"/>
</dbReference>
<dbReference type="Gene3D" id="3.40.50.150">
    <property type="entry name" value="Vaccinia Virus protein VP39"/>
    <property type="match status" value="1"/>
</dbReference>
<gene>
    <name evidence="21" type="primary">KPYK2</name>
    <name evidence="21" type="ORF">NBO_937g0004</name>
</gene>
<dbReference type="InterPro" id="IPR015507">
    <property type="entry name" value="rRNA-MeTfrase_E"/>
</dbReference>
<dbReference type="Gene3D" id="2.40.33.10">
    <property type="entry name" value="PK beta-barrel domain-like"/>
    <property type="match status" value="1"/>
</dbReference>
<keyword evidence="10" id="KW-0479">Metal-binding</keyword>
<keyword evidence="6" id="KW-0698">rRNA processing</keyword>
<dbReference type="SUPFAM" id="SSF52935">
    <property type="entry name" value="PK C-terminal domain-like"/>
    <property type="match status" value="1"/>
</dbReference>
<sequence length="632" mass="71702">MNFNVPDNDKDNCNQMGIVPVICLDTRGPEVRIEIAERSEIPLKEGDKITFSNVRTSNKIFLPIPDFTKFPLKSKIYLDDAMLAIEVLETSKCECTGRAMNSHRLKNNKKASLPGLVFEDNESEARDKKDFEIILKHKIDVVFASFINSKKEVESLKKLIGSEDVLIFSKIETLRGVENIDEIIEVSDGIMIARGDLGVEMTASKMFSTQKKITIKCREAKKPVICATQMLETMIQNPVPSRAEITDVGNAVFDQFDGLLLSGETAVGKFPTLTVRTMRKIIEDAEAYHFEISDHKNRCPLLGTRIKESCAVIRCPDLATIFGLYSNHFEIPVYFVSKEVQNFRCLHMLRGVIPYEIKEDEDIIKVVDQIKDKFNYKKIYFFEMQGNDEVMSNKDKRDIYYKMSKKEGYRARSVYKLIQIDKDFNILKGSKRIVDLCGAPGSWSQYVSGSDREVISVDIQNMEPIKGVTILKEDITTVKCVDKIKSTFKGNLADLVLFDGAPDVTGIHSLDEYLQVQLILMALSITLQISEMSSTFVGKIFRGKYTKHLVFHFKKFYKEVFVVKPKASRSSSIESFILAKGLFCKLKKDFELSETEEIEVKSCGSGPDPDLTQENNEEEVCRPTVLPIDPLI</sequence>
<dbReference type="SUPFAM" id="SSF50800">
    <property type="entry name" value="PK beta-barrel domain-like"/>
    <property type="match status" value="1"/>
</dbReference>
<keyword evidence="16 21" id="KW-0670">Pyruvate</keyword>
<evidence type="ECO:0000256" key="1">
    <source>
        <dbReference type="ARBA" id="ARBA00001958"/>
    </source>
</evidence>
<dbReference type="UniPathway" id="UPA00109">
    <property type="reaction ID" value="UER00188"/>
</dbReference>
<evidence type="ECO:0000256" key="5">
    <source>
        <dbReference type="ARBA" id="ARBA00022490"/>
    </source>
</evidence>
<dbReference type="Pfam" id="PF01728">
    <property type="entry name" value="FtsJ"/>
    <property type="match status" value="1"/>
</dbReference>
<dbReference type="HOGENOM" id="CLU_432840_0_0_1"/>
<dbReference type="PANTHER" id="PTHR11817">
    <property type="entry name" value="PYRUVATE KINASE"/>
    <property type="match status" value="1"/>
</dbReference>
<keyword evidence="7" id="KW-0489">Methyltransferase</keyword>
<dbReference type="InterPro" id="IPR002877">
    <property type="entry name" value="RNA_MeTrfase_FtsJ_dom"/>
</dbReference>
<dbReference type="GO" id="GO:0000287">
    <property type="term" value="F:magnesium ion binding"/>
    <property type="evidence" value="ECO:0007669"/>
    <property type="project" value="InterPro"/>
</dbReference>
<protein>
    <recommendedName>
        <fullName evidence="4 18">Pyruvate kinase</fullName>
        <ecNumber evidence="4 18">2.7.1.40</ecNumber>
    </recommendedName>
</protein>
<evidence type="ECO:0000259" key="19">
    <source>
        <dbReference type="Pfam" id="PF00224"/>
    </source>
</evidence>
<keyword evidence="8 18" id="KW-0808">Transferase</keyword>
<evidence type="ECO:0000256" key="14">
    <source>
        <dbReference type="ARBA" id="ARBA00022842"/>
    </source>
</evidence>
<dbReference type="AlphaFoldDB" id="R0MCA6"/>